<proteinExistence type="predicted"/>
<feature type="domain" description="NET" evidence="1">
    <location>
        <begin position="1"/>
        <end position="62"/>
    </location>
</feature>
<evidence type="ECO:0000313" key="2">
    <source>
        <dbReference type="EMBL" id="EGR27109.1"/>
    </source>
</evidence>
<dbReference type="EMBL" id="GL984387">
    <property type="protein sequence ID" value="EGR27109.1"/>
    <property type="molecule type" value="Genomic_DNA"/>
</dbReference>
<dbReference type="GeneID" id="14903180"/>
<reference evidence="2 3" key="1">
    <citation type="submission" date="2011-07" db="EMBL/GenBank/DDBJ databases">
        <authorList>
            <person name="Coyne R."/>
            <person name="Brami D."/>
            <person name="Johnson J."/>
            <person name="Hostetler J."/>
            <person name="Hannick L."/>
            <person name="Clark T."/>
            <person name="Cassidy-Hanley D."/>
            <person name="Inman J."/>
        </authorList>
    </citation>
    <scope>NUCLEOTIDE SEQUENCE [LARGE SCALE GENOMIC DNA]</scope>
    <source>
        <strain evidence="2 3">G5</strain>
    </source>
</reference>
<dbReference type="AlphaFoldDB" id="G0R5Y5"/>
<organism evidence="2 3">
    <name type="scientific">Ichthyophthirius multifiliis</name>
    <name type="common">White spot disease agent</name>
    <name type="synonym">Ich</name>
    <dbReference type="NCBI Taxonomy" id="5932"/>
    <lineage>
        <taxon>Eukaryota</taxon>
        <taxon>Sar</taxon>
        <taxon>Alveolata</taxon>
        <taxon>Ciliophora</taxon>
        <taxon>Intramacronucleata</taxon>
        <taxon>Oligohymenophorea</taxon>
        <taxon>Hymenostomatida</taxon>
        <taxon>Ophryoglenina</taxon>
        <taxon>Ichthyophthirius</taxon>
    </lineage>
</organism>
<gene>
    <name evidence="2" type="ORF">IMG5_201310</name>
</gene>
<dbReference type="InParanoid" id="G0R5Y5"/>
<protein>
    <recommendedName>
        <fullName evidence="1">NET domain-containing protein</fullName>
    </recommendedName>
</protein>
<dbReference type="PROSITE" id="PS51525">
    <property type="entry name" value="NET"/>
    <property type="match status" value="1"/>
</dbReference>
<dbReference type="InterPro" id="IPR038336">
    <property type="entry name" value="NET_sf"/>
</dbReference>
<dbReference type="RefSeq" id="XP_004023993.1">
    <property type="nucleotide sequence ID" value="XM_004023944.1"/>
</dbReference>
<keyword evidence="3" id="KW-1185">Reference proteome</keyword>
<evidence type="ECO:0000313" key="3">
    <source>
        <dbReference type="Proteomes" id="UP000008983"/>
    </source>
</evidence>
<sequence length="62" mass="7339">MEKQINKDQNIQQIPQESLSGIWEIVKSEVGHQKNDKELVFDIDKLSVKKARELESYIKRKQ</sequence>
<name>G0R5Y5_ICHMU</name>
<dbReference type="InterPro" id="IPR027353">
    <property type="entry name" value="NET_dom"/>
</dbReference>
<accession>G0R5Y5</accession>
<dbReference type="Proteomes" id="UP000008983">
    <property type="component" value="Unassembled WGS sequence"/>
</dbReference>
<dbReference type="Gene3D" id="1.20.1270.220">
    <property type="match status" value="1"/>
</dbReference>
<evidence type="ECO:0000259" key="1">
    <source>
        <dbReference type="PROSITE" id="PS51525"/>
    </source>
</evidence>
<dbReference type="Pfam" id="PF17035">
    <property type="entry name" value="BET"/>
    <property type="match status" value="1"/>
</dbReference>